<evidence type="ECO:0000313" key="1">
    <source>
        <dbReference type="EMBL" id="GFQ83079.1"/>
    </source>
</evidence>
<evidence type="ECO:0000313" key="2">
    <source>
        <dbReference type="Proteomes" id="UP000887116"/>
    </source>
</evidence>
<organism evidence="1 2">
    <name type="scientific">Trichonephila clavata</name>
    <name type="common">Joro spider</name>
    <name type="synonym">Nephila clavata</name>
    <dbReference type="NCBI Taxonomy" id="2740835"/>
    <lineage>
        <taxon>Eukaryota</taxon>
        <taxon>Metazoa</taxon>
        <taxon>Ecdysozoa</taxon>
        <taxon>Arthropoda</taxon>
        <taxon>Chelicerata</taxon>
        <taxon>Arachnida</taxon>
        <taxon>Araneae</taxon>
        <taxon>Araneomorphae</taxon>
        <taxon>Entelegynae</taxon>
        <taxon>Araneoidea</taxon>
        <taxon>Nephilidae</taxon>
        <taxon>Trichonephila</taxon>
    </lineage>
</organism>
<protein>
    <submittedName>
        <fullName evidence="1">Uncharacterized protein</fullName>
    </submittedName>
</protein>
<comment type="caution">
    <text evidence="1">The sequence shown here is derived from an EMBL/GenBank/DDBJ whole genome shotgun (WGS) entry which is preliminary data.</text>
</comment>
<dbReference type="EMBL" id="BMAO01022607">
    <property type="protein sequence ID" value="GFQ83079.1"/>
    <property type="molecule type" value="Genomic_DNA"/>
</dbReference>
<reference evidence="1" key="1">
    <citation type="submission" date="2020-07" db="EMBL/GenBank/DDBJ databases">
        <title>Multicomponent nature underlies the extraordinary mechanical properties of spider dragline silk.</title>
        <authorList>
            <person name="Kono N."/>
            <person name="Nakamura H."/>
            <person name="Mori M."/>
            <person name="Yoshida Y."/>
            <person name="Ohtoshi R."/>
            <person name="Malay A.D."/>
            <person name="Moran D.A.P."/>
            <person name="Tomita M."/>
            <person name="Numata K."/>
            <person name="Arakawa K."/>
        </authorList>
    </citation>
    <scope>NUCLEOTIDE SEQUENCE</scope>
</reference>
<proteinExistence type="predicted"/>
<keyword evidence="2" id="KW-1185">Reference proteome</keyword>
<gene>
    <name evidence="1" type="ORF">TNCT_393021</name>
</gene>
<accession>A0A8X6HAS8</accession>
<dbReference type="AlphaFoldDB" id="A0A8X6HAS8"/>
<dbReference type="OrthoDB" id="10484583at2759"/>
<name>A0A8X6HAS8_TRICU</name>
<dbReference type="Proteomes" id="UP000887116">
    <property type="component" value="Unassembled WGS sequence"/>
</dbReference>
<sequence length="121" mass="13739">MKFHFERRPHLQIASKMLLLWTKQMKANAFFFCVPHSVVGGHKVCTFFGNSNDHALCCMLNHDNTLLPLRYCQLSLFDPPDSLLPPVAQLILLQSKLESSFINNFGTILAKISPPNLSINR</sequence>